<name>H2CEX7_9LEPT</name>
<dbReference type="SUPFAM" id="SSF88723">
    <property type="entry name" value="PIN domain-like"/>
    <property type="match status" value="1"/>
</dbReference>
<organism evidence="2 3">
    <name type="scientific">Leptonema illini DSM 21528</name>
    <dbReference type="NCBI Taxonomy" id="929563"/>
    <lineage>
        <taxon>Bacteria</taxon>
        <taxon>Pseudomonadati</taxon>
        <taxon>Spirochaetota</taxon>
        <taxon>Spirochaetia</taxon>
        <taxon>Leptospirales</taxon>
        <taxon>Leptospiraceae</taxon>
        <taxon>Leptonema</taxon>
    </lineage>
</organism>
<dbReference type="HOGENOM" id="CLU_118482_1_2_12"/>
<feature type="domain" description="PIN" evidence="1">
    <location>
        <begin position="4"/>
        <end position="118"/>
    </location>
</feature>
<evidence type="ECO:0000313" key="2">
    <source>
        <dbReference type="EMBL" id="EHQ07741.1"/>
    </source>
</evidence>
<dbReference type="STRING" id="183.GCA_002009735_01051"/>
<dbReference type="InterPro" id="IPR029060">
    <property type="entry name" value="PIN-like_dom_sf"/>
</dbReference>
<reference evidence="2 3" key="1">
    <citation type="submission" date="2011-10" db="EMBL/GenBank/DDBJ databases">
        <title>The Improved High-Quality Draft genome of Leptonema illini DSM 21528.</title>
        <authorList>
            <consortium name="US DOE Joint Genome Institute (JGI-PGF)"/>
            <person name="Lucas S."/>
            <person name="Copeland A."/>
            <person name="Lapidus A."/>
            <person name="Glavina del Rio T."/>
            <person name="Dalin E."/>
            <person name="Tice H."/>
            <person name="Bruce D."/>
            <person name="Goodwin L."/>
            <person name="Pitluck S."/>
            <person name="Peters L."/>
            <person name="Mikhailova N."/>
            <person name="Held B."/>
            <person name="Kyrpides N."/>
            <person name="Mavromatis K."/>
            <person name="Ivanova N."/>
            <person name="Markowitz V."/>
            <person name="Cheng J.-F."/>
            <person name="Hugenholtz P."/>
            <person name="Woyke T."/>
            <person name="Wu D."/>
            <person name="Gronow S."/>
            <person name="Wellnitz S."/>
            <person name="Brambilla E.-M."/>
            <person name="Klenk H.-P."/>
            <person name="Eisen J.A."/>
        </authorList>
    </citation>
    <scope>NUCLEOTIDE SEQUENCE [LARGE SCALE GENOMIC DNA]</scope>
    <source>
        <strain evidence="2 3">DSM 21528</strain>
    </source>
</reference>
<dbReference type="RefSeq" id="WP_002773853.1">
    <property type="nucleotide sequence ID" value="NZ_JH597773.1"/>
</dbReference>
<dbReference type="InterPro" id="IPR002716">
    <property type="entry name" value="PIN_dom"/>
</dbReference>
<dbReference type="Gene3D" id="3.40.50.1010">
    <property type="entry name" value="5'-nuclease"/>
    <property type="match status" value="1"/>
</dbReference>
<gene>
    <name evidence="2" type="ORF">Lepil_3077</name>
</gene>
<keyword evidence="3" id="KW-1185">Reference proteome</keyword>
<proteinExistence type="predicted"/>
<dbReference type="EMBL" id="JH597773">
    <property type="protein sequence ID" value="EHQ07741.1"/>
    <property type="molecule type" value="Genomic_DNA"/>
</dbReference>
<evidence type="ECO:0000259" key="1">
    <source>
        <dbReference type="Pfam" id="PF01850"/>
    </source>
</evidence>
<dbReference type="AlphaFoldDB" id="H2CEX7"/>
<dbReference type="Proteomes" id="UP000005737">
    <property type="component" value="Unassembled WGS sequence"/>
</dbReference>
<evidence type="ECO:0000313" key="3">
    <source>
        <dbReference type="Proteomes" id="UP000005737"/>
    </source>
</evidence>
<dbReference type="Pfam" id="PF01850">
    <property type="entry name" value="PIN"/>
    <property type="match status" value="1"/>
</dbReference>
<accession>H2CEX7</accession>
<sequence length="130" mass="15139">MKTVLVDSSVWIDYFRRKESESGVVLDSLIDYGLISVNDLILAELIPFLRLKRKRQIIELLMSVERLPFRIDWAEIMDLQTANLRHGVNNVGIPDLIILQNSIQNNASLFSLDKHFALMRKHIKFDLFMP</sequence>
<protein>
    <submittedName>
        <fullName evidence="2">PilT protein domain protein</fullName>
    </submittedName>
</protein>